<keyword evidence="4" id="KW-1185">Reference proteome</keyword>
<comment type="similarity">
    <text evidence="1 2">Belongs to the cytochrome P450 family.</text>
</comment>
<dbReference type="GO" id="GO:0008168">
    <property type="term" value="F:methyltransferase activity"/>
    <property type="evidence" value="ECO:0007669"/>
    <property type="project" value="InterPro"/>
</dbReference>
<dbReference type="PANTHER" id="PTHR46696">
    <property type="entry name" value="P450, PUTATIVE (EUROFUNG)-RELATED"/>
    <property type="match status" value="1"/>
</dbReference>
<proteinExistence type="inferred from homology"/>
<sequence length="426" mass="48697">MARPDKDGRNILATLALPEEYRLPLEKIDLSDASLHHRNVAKDYLARLRREDPVHLCADSKFGPYWSITKFHDIMHVDMNHQLFSSAGSVVFDDNHFSGGNFENEIKKPSFIVSDPPFHTEQRRAVSPALAPGNILKLQDGIRQRARKTLDELPIGETFDWVNEVAVELTTQLLAILFDFPFEERRKLLFWSHVSVGFPGDGVVESWEHRSDALKDAGAHFLALREARRGQAGRPDLISMMANSESMRDMTGEQFVGNVFLLMVGGNDTTRNSMTASVLAMHQFPEQLARLKGDPALLASMVPEVIRWQSPVVYQRRTATADTEIRGKMIRKGDKVVMWYLSGNRDEDIYENPDDFVIDRPNPRQHLSFGFGIHRCLGNRLAEMQLRILWEEILERFSRIEVMGEPERINSNVLRGYTALPVRLHR</sequence>
<evidence type="ECO:0000313" key="4">
    <source>
        <dbReference type="Proteomes" id="UP000218934"/>
    </source>
</evidence>
<dbReference type="EMBL" id="NWUF01000010">
    <property type="protein sequence ID" value="PCE42092.1"/>
    <property type="molecule type" value="Genomic_DNA"/>
</dbReference>
<dbReference type="OrthoDB" id="5522954at2"/>
<dbReference type="GO" id="GO:0004497">
    <property type="term" value="F:monooxygenase activity"/>
    <property type="evidence" value="ECO:0007669"/>
    <property type="project" value="UniProtKB-KW"/>
</dbReference>
<dbReference type="GO" id="GO:0005506">
    <property type="term" value="F:iron ion binding"/>
    <property type="evidence" value="ECO:0007669"/>
    <property type="project" value="InterPro"/>
</dbReference>
<dbReference type="InterPro" id="IPR036396">
    <property type="entry name" value="Cyt_P450_sf"/>
</dbReference>
<dbReference type="Pfam" id="PF00067">
    <property type="entry name" value="p450"/>
    <property type="match status" value="1"/>
</dbReference>
<dbReference type="PROSITE" id="PS00086">
    <property type="entry name" value="CYTOCHROME_P450"/>
    <property type="match status" value="1"/>
</dbReference>
<dbReference type="GO" id="GO:0032259">
    <property type="term" value="P:methylation"/>
    <property type="evidence" value="ECO:0007669"/>
    <property type="project" value="InterPro"/>
</dbReference>
<organism evidence="3 4">
    <name type="scientific">Rhizorhabdus dicambivorans</name>
    <dbReference type="NCBI Taxonomy" id="1850238"/>
    <lineage>
        <taxon>Bacteria</taxon>
        <taxon>Pseudomonadati</taxon>
        <taxon>Pseudomonadota</taxon>
        <taxon>Alphaproteobacteria</taxon>
        <taxon>Sphingomonadales</taxon>
        <taxon>Sphingomonadaceae</taxon>
        <taxon>Rhizorhabdus</taxon>
    </lineage>
</organism>
<dbReference type="InterPro" id="IPR017972">
    <property type="entry name" value="Cyt_P450_CS"/>
</dbReference>
<keyword evidence="2" id="KW-0479">Metal-binding</keyword>
<protein>
    <submittedName>
        <fullName evidence="3">Cytochrome P450</fullName>
    </submittedName>
</protein>
<dbReference type="InterPro" id="IPR001128">
    <property type="entry name" value="Cyt_P450"/>
</dbReference>
<keyword evidence="2" id="KW-0349">Heme</keyword>
<name>A0A2A4FV85_9SPHN</name>
<dbReference type="InterPro" id="IPR002397">
    <property type="entry name" value="Cyt_P450_B"/>
</dbReference>
<dbReference type="Gene3D" id="1.10.630.10">
    <property type="entry name" value="Cytochrome P450"/>
    <property type="match status" value="1"/>
</dbReference>
<accession>A0A2A4FV85</accession>
<evidence type="ECO:0000256" key="2">
    <source>
        <dbReference type="RuleBase" id="RU000461"/>
    </source>
</evidence>
<keyword evidence="2" id="KW-0408">Iron</keyword>
<dbReference type="CDD" id="cd11033">
    <property type="entry name" value="CYP142-like"/>
    <property type="match status" value="1"/>
</dbReference>
<dbReference type="PANTHER" id="PTHR46696:SF1">
    <property type="entry name" value="CYTOCHROME P450 YJIB-RELATED"/>
    <property type="match status" value="1"/>
</dbReference>
<dbReference type="AlphaFoldDB" id="A0A2A4FV85"/>
<reference evidence="3 4" key="1">
    <citation type="submission" date="2017-09" db="EMBL/GenBank/DDBJ databases">
        <title>The Catabolism of 3,6-Dichlorosalicylic acid is Initiated by the Cytochrome P450 Monooxygenase DsmABC in Rhizorhabdus dicambivorans Ndbn-20.</title>
        <authorList>
            <person name="Na L."/>
        </authorList>
    </citation>
    <scope>NUCLEOTIDE SEQUENCE [LARGE SCALE GENOMIC DNA]</scope>
    <source>
        <strain evidence="3 4">Ndbn-20m</strain>
    </source>
</reference>
<dbReference type="GO" id="GO:0020037">
    <property type="term" value="F:heme binding"/>
    <property type="evidence" value="ECO:0007669"/>
    <property type="project" value="InterPro"/>
</dbReference>
<dbReference type="SUPFAM" id="SSF48264">
    <property type="entry name" value="Cytochrome P450"/>
    <property type="match status" value="1"/>
</dbReference>
<evidence type="ECO:0000256" key="1">
    <source>
        <dbReference type="ARBA" id="ARBA00010617"/>
    </source>
</evidence>
<dbReference type="GO" id="GO:0016705">
    <property type="term" value="F:oxidoreductase activity, acting on paired donors, with incorporation or reduction of molecular oxygen"/>
    <property type="evidence" value="ECO:0007669"/>
    <property type="project" value="InterPro"/>
</dbReference>
<comment type="caution">
    <text evidence="3">The sequence shown here is derived from an EMBL/GenBank/DDBJ whole genome shotgun (WGS) entry which is preliminary data.</text>
</comment>
<dbReference type="KEGG" id="rdi:CMV14_18610"/>
<gene>
    <name evidence="3" type="ORF">COO09_12315</name>
</gene>
<dbReference type="Proteomes" id="UP000218934">
    <property type="component" value="Unassembled WGS sequence"/>
</dbReference>
<dbReference type="InterPro" id="IPR002052">
    <property type="entry name" value="DNA_methylase_N6_adenine_CS"/>
</dbReference>
<dbReference type="PROSITE" id="PS00092">
    <property type="entry name" value="N6_MTASE"/>
    <property type="match status" value="1"/>
</dbReference>
<keyword evidence="2" id="KW-0560">Oxidoreductase</keyword>
<evidence type="ECO:0000313" key="3">
    <source>
        <dbReference type="EMBL" id="PCE42092.1"/>
    </source>
</evidence>
<keyword evidence="2" id="KW-0503">Monooxygenase</keyword>
<dbReference type="PRINTS" id="PR00359">
    <property type="entry name" value="BP450"/>
</dbReference>
<dbReference type="GO" id="GO:0003676">
    <property type="term" value="F:nucleic acid binding"/>
    <property type="evidence" value="ECO:0007669"/>
    <property type="project" value="InterPro"/>
</dbReference>